<keyword evidence="2" id="KW-1185">Reference proteome</keyword>
<evidence type="ECO:0000313" key="2">
    <source>
        <dbReference type="Proteomes" id="UP000018144"/>
    </source>
</evidence>
<dbReference type="Proteomes" id="UP000018144">
    <property type="component" value="Unassembled WGS sequence"/>
</dbReference>
<gene>
    <name evidence="1" type="ORF">PCON_01702</name>
</gene>
<dbReference type="AlphaFoldDB" id="U4LGQ6"/>
<dbReference type="EMBL" id="HF936168">
    <property type="protein sequence ID" value="CCX15427.1"/>
    <property type="molecule type" value="Genomic_DNA"/>
</dbReference>
<evidence type="ECO:0000313" key="1">
    <source>
        <dbReference type="EMBL" id="CCX15427.1"/>
    </source>
</evidence>
<name>U4LGQ6_PYROM</name>
<reference evidence="1 2" key="1">
    <citation type="journal article" date="2013" name="PLoS Genet.">
        <title>The genome and development-dependent transcriptomes of Pyronema confluens: a window into fungal evolution.</title>
        <authorList>
            <person name="Traeger S."/>
            <person name="Altegoer F."/>
            <person name="Freitag M."/>
            <person name="Gabaldon T."/>
            <person name="Kempken F."/>
            <person name="Kumar A."/>
            <person name="Marcet-Houben M."/>
            <person name="Poggeler S."/>
            <person name="Stajich J.E."/>
            <person name="Nowrousian M."/>
        </authorList>
    </citation>
    <scope>NUCLEOTIDE SEQUENCE [LARGE SCALE GENOMIC DNA]</scope>
    <source>
        <strain evidence="2">CBS 100304</strain>
        <tissue evidence="1">Vegetative mycelium</tissue>
    </source>
</reference>
<protein>
    <submittedName>
        <fullName evidence="1">Uncharacterized protein</fullName>
    </submittedName>
</protein>
<organism evidence="1 2">
    <name type="scientific">Pyronema omphalodes (strain CBS 100304)</name>
    <name type="common">Pyronema confluens</name>
    <dbReference type="NCBI Taxonomy" id="1076935"/>
    <lineage>
        <taxon>Eukaryota</taxon>
        <taxon>Fungi</taxon>
        <taxon>Dikarya</taxon>
        <taxon>Ascomycota</taxon>
        <taxon>Pezizomycotina</taxon>
        <taxon>Pezizomycetes</taxon>
        <taxon>Pezizales</taxon>
        <taxon>Pyronemataceae</taxon>
        <taxon>Pyronema</taxon>
    </lineage>
</organism>
<sequence>MEPVHYRVMSANQPKDFAPSHTIENKVVVHDLPTIYEERTLKGISTIQEETTITEETSVEMT</sequence>
<accession>U4LGQ6</accession>
<proteinExistence type="predicted"/>